<name>A0AC61D9M2_9FIRM</name>
<keyword evidence="2" id="KW-1185">Reference proteome</keyword>
<gene>
    <name evidence="1" type="ORF">CS063_16780</name>
</gene>
<accession>A0AC61D9M2</accession>
<sequence>MHIAKLVSRLFKLFIPSFIEEIAKSSGFMKRHSKLLPETFAKAMTLGLLDAKNITEEVIAEKCAVIQNGVSLTKQAIGARLQDSELFLKTLLEKAFSLIYSNALENHTSLLLKYFTDVKLLDATTISLPDQVADD</sequence>
<comment type="caution">
    <text evidence="1">The sequence shown here is derived from an EMBL/GenBank/DDBJ whole genome shotgun (WGS) entry which is preliminary data.</text>
</comment>
<dbReference type="EMBL" id="PEDL01000039">
    <property type="protein sequence ID" value="PHV69242.1"/>
    <property type="molecule type" value="Genomic_DNA"/>
</dbReference>
<reference evidence="1" key="1">
    <citation type="submission" date="2017-10" db="EMBL/GenBank/DDBJ databases">
        <title>Genome sequence of cellulolytic Lachnospiraceae bacterium XHS1971 isolated from hotspring sediment.</title>
        <authorList>
            <person name="Vasudevan G."/>
            <person name="Joshi A.J."/>
            <person name="Hivarkar S."/>
            <person name="Lanjekar V.B."/>
            <person name="Dhakephalkar P.K."/>
            <person name="Dagar S."/>
        </authorList>
    </citation>
    <scope>NUCLEOTIDE SEQUENCE</scope>
    <source>
        <strain evidence="1">XHS1971</strain>
    </source>
</reference>
<proteinExistence type="predicted"/>
<dbReference type="Proteomes" id="UP000224460">
    <property type="component" value="Unassembled WGS sequence"/>
</dbReference>
<organism evidence="1 2">
    <name type="scientific">Sporanaerobium hydrogeniformans</name>
    <dbReference type="NCBI Taxonomy" id="3072179"/>
    <lineage>
        <taxon>Bacteria</taxon>
        <taxon>Bacillati</taxon>
        <taxon>Bacillota</taxon>
        <taxon>Clostridia</taxon>
        <taxon>Lachnospirales</taxon>
        <taxon>Lachnospiraceae</taxon>
        <taxon>Sporanaerobium</taxon>
    </lineage>
</organism>
<evidence type="ECO:0000313" key="1">
    <source>
        <dbReference type="EMBL" id="PHV69242.1"/>
    </source>
</evidence>
<evidence type="ECO:0000313" key="2">
    <source>
        <dbReference type="Proteomes" id="UP000224460"/>
    </source>
</evidence>
<protein>
    <submittedName>
        <fullName evidence="1">Uncharacterized protein</fullName>
    </submittedName>
</protein>